<gene>
    <name evidence="1" type="ORF">TWF696_005050</name>
</gene>
<name>A0AAV9V0S9_9PEZI</name>
<protein>
    <submittedName>
        <fullName evidence="1">Uncharacterized protein</fullName>
    </submittedName>
</protein>
<comment type="caution">
    <text evidence="1">The sequence shown here is derived from an EMBL/GenBank/DDBJ whole genome shotgun (WGS) entry which is preliminary data.</text>
</comment>
<dbReference type="Proteomes" id="UP001375240">
    <property type="component" value="Unassembled WGS sequence"/>
</dbReference>
<dbReference type="EMBL" id="JAVHNQ010000003">
    <property type="protein sequence ID" value="KAK6353059.1"/>
    <property type="molecule type" value="Genomic_DNA"/>
</dbReference>
<proteinExistence type="predicted"/>
<keyword evidence="2" id="KW-1185">Reference proteome</keyword>
<accession>A0AAV9V0S9</accession>
<evidence type="ECO:0000313" key="2">
    <source>
        <dbReference type="Proteomes" id="UP001375240"/>
    </source>
</evidence>
<organism evidence="1 2">
    <name type="scientific">Orbilia brochopaga</name>
    <dbReference type="NCBI Taxonomy" id="3140254"/>
    <lineage>
        <taxon>Eukaryota</taxon>
        <taxon>Fungi</taxon>
        <taxon>Dikarya</taxon>
        <taxon>Ascomycota</taxon>
        <taxon>Pezizomycotina</taxon>
        <taxon>Orbiliomycetes</taxon>
        <taxon>Orbiliales</taxon>
        <taxon>Orbiliaceae</taxon>
        <taxon>Orbilia</taxon>
    </lineage>
</organism>
<dbReference type="AlphaFoldDB" id="A0AAV9V0S9"/>
<evidence type="ECO:0000313" key="1">
    <source>
        <dbReference type="EMBL" id="KAK6353059.1"/>
    </source>
</evidence>
<reference evidence="1 2" key="1">
    <citation type="submission" date="2019-10" db="EMBL/GenBank/DDBJ databases">
        <authorList>
            <person name="Palmer J.M."/>
        </authorList>
    </citation>
    <scope>NUCLEOTIDE SEQUENCE [LARGE SCALE GENOMIC DNA]</scope>
    <source>
        <strain evidence="1 2">TWF696</strain>
    </source>
</reference>
<sequence>MSMTLRKLRQRAAAVAAAEDEMEHQSHVLYPDAPAVRSKADLSSRIHKIEMELAHLPQDSPLRPNFQATLKDLREKGEADLVYQNGRAVRAANVDLRRGPLFVERCSISIMSDDED</sequence>